<dbReference type="GeneID" id="89289486"/>
<evidence type="ECO:0008006" key="3">
    <source>
        <dbReference type="Google" id="ProtNLM"/>
    </source>
</evidence>
<evidence type="ECO:0000313" key="1">
    <source>
        <dbReference type="EMBL" id="BES81908.1"/>
    </source>
</evidence>
<keyword evidence="2" id="KW-1185">Reference proteome</keyword>
<dbReference type="Proteomes" id="UP001341135">
    <property type="component" value="Chromosome"/>
</dbReference>
<organism evidence="1 2">
    <name type="scientific">Pyrodictium abyssi</name>
    <dbReference type="NCBI Taxonomy" id="54256"/>
    <lineage>
        <taxon>Archaea</taxon>
        <taxon>Thermoproteota</taxon>
        <taxon>Thermoprotei</taxon>
        <taxon>Desulfurococcales</taxon>
        <taxon>Pyrodictiaceae</taxon>
        <taxon>Pyrodictium</taxon>
    </lineage>
</organism>
<dbReference type="RefSeq" id="WP_338248722.1">
    <property type="nucleotide sequence ID" value="NZ_AP028907.1"/>
</dbReference>
<gene>
    <name evidence="1" type="ORF">PABY_14750</name>
</gene>
<evidence type="ECO:0000313" key="2">
    <source>
        <dbReference type="Proteomes" id="UP001341135"/>
    </source>
</evidence>
<dbReference type="EMBL" id="AP028907">
    <property type="protein sequence ID" value="BES81908.1"/>
    <property type="molecule type" value="Genomic_DNA"/>
</dbReference>
<accession>A0ABN6ZTA5</accession>
<sequence>MAGTPVLYIHPTCATSYEVVKHLAAKGLLDGVRLVSTAEPAPSGVLRVSVWSVPWLVVEDVPVATDPVTPGEVESILLGEGPLRRGDPVEEFMEAVLHSAYAAAVSYLHGSIKPVIDAAFISAATRAPLRGLDVEEVAREVADRADELYREWEDKLMRALGISFVRELWWASRGSVTRERLRELATPETLGLWLIAKASIGRNGLPDKPLPDPERLERLAGFVARGAAGLLSKVRREQEKILGDEEYWRLLRERLAG</sequence>
<protein>
    <recommendedName>
        <fullName evidence="3">Thioredoxin/glutaredoxin</fullName>
    </recommendedName>
</protein>
<reference evidence="1 2" key="1">
    <citation type="submission" date="2023-09" db="EMBL/GenBank/DDBJ databases">
        <title>Pyrofollis japonicus gen. nov. sp. nov., a novel member of the family Pyrodictiaceae isolated from the Iheya North hydrothermal field.</title>
        <authorList>
            <person name="Miyazaki U."/>
            <person name="Sanari M."/>
            <person name="Tame A."/>
            <person name="Kitajima M."/>
            <person name="Okamoto A."/>
            <person name="Sawayama S."/>
            <person name="Miyazaki J."/>
            <person name="Takai K."/>
            <person name="Nakagawa S."/>
        </authorList>
    </citation>
    <scope>NUCLEOTIDE SEQUENCE [LARGE SCALE GENOMIC DNA]</scope>
    <source>
        <strain evidence="1 2">AV2</strain>
    </source>
</reference>
<proteinExistence type="predicted"/>
<name>A0ABN6ZTA5_9CREN</name>